<reference evidence="2 3" key="1">
    <citation type="journal article" date="2022" name="G3 (Bethesda)">
        <title>Whole-genome sequence and methylome profiling of the almond [Prunus dulcis (Mill.) D.A. Webb] cultivar 'Nonpareil'.</title>
        <authorList>
            <person name="D'Amico-Willman K.M."/>
            <person name="Ouma W.Z."/>
            <person name="Meulia T."/>
            <person name="Sideli G.M."/>
            <person name="Gradziel T.M."/>
            <person name="Fresnedo-Ramirez J."/>
        </authorList>
    </citation>
    <scope>NUCLEOTIDE SEQUENCE [LARGE SCALE GENOMIC DNA]</scope>
    <source>
        <strain evidence="2">Clone GOH B32 T37-40</strain>
    </source>
</reference>
<sequence length="74" mass="8151">MIDVNILVDDDMVAHVADFGIAKLLGGGDSIIQTMTLATVGSREWNGRNSFNKRGCVQFRHCAHGNIHKKEANR</sequence>
<dbReference type="AlphaFoldDB" id="A0AAD4Z304"/>
<gene>
    <name evidence="1" type="ORF">L3X38_021422</name>
    <name evidence="2" type="ORF">L3X38_021843</name>
</gene>
<evidence type="ECO:0000313" key="1">
    <source>
        <dbReference type="EMBL" id="KAI5331296.1"/>
    </source>
</evidence>
<protein>
    <recommendedName>
        <fullName evidence="4">Protein kinase domain-containing protein</fullName>
    </recommendedName>
</protein>
<keyword evidence="3" id="KW-1185">Reference proteome</keyword>
<dbReference type="InterPro" id="IPR011009">
    <property type="entry name" value="Kinase-like_dom_sf"/>
</dbReference>
<dbReference type="Proteomes" id="UP001054821">
    <property type="component" value="Chromosome 4"/>
</dbReference>
<accession>A0AAD4Z304</accession>
<comment type="caution">
    <text evidence="2">The sequence shown here is derived from an EMBL/GenBank/DDBJ whole genome shotgun (WGS) entry which is preliminary data.</text>
</comment>
<name>A0AAD4Z304_PRUDU</name>
<dbReference type="EMBL" id="JAJFAZ020000004">
    <property type="protein sequence ID" value="KAI5331717.1"/>
    <property type="molecule type" value="Genomic_DNA"/>
</dbReference>
<organism evidence="2 3">
    <name type="scientific">Prunus dulcis</name>
    <name type="common">Almond</name>
    <name type="synonym">Amygdalus dulcis</name>
    <dbReference type="NCBI Taxonomy" id="3755"/>
    <lineage>
        <taxon>Eukaryota</taxon>
        <taxon>Viridiplantae</taxon>
        <taxon>Streptophyta</taxon>
        <taxon>Embryophyta</taxon>
        <taxon>Tracheophyta</taxon>
        <taxon>Spermatophyta</taxon>
        <taxon>Magnoliopsida</taxon>
        <taxon>eudicotyledons</taxon>
        <taxon>Gunneridae</taxon>
        <taxon>Pentapetalae</taxon>
        <taxon>rosids</taxon>
        <taxon>fabids</taxon>
        <taxon>Rosales</taxon>
        <taxon>Rosaceae</taxon>
        <taxon>Amygdaloideae</taxon>
        <taxon>Amygdaleae</taxon>
        <taxon>Prunus</taxon>
    </lineage>
</organism>
<evidence type="ECO:0008006" key="4">
    <source>
        <dbReference type="Google" id="ProtNLM"/>
    </source>
</evidence>
<evidence type="ECO:0000313" key="2">
    <source>
        <dbReference type="EMBL" id="KAI5331717.1"/>
    </source>
</evidence>
<evidence type="ECO:0000313" key="3">
    <source>
        <dbReference type="Proteomes" id="UP001054821"/>
    </source>
</evidence>
<proteinExistence type="predicted"/>
<dbReference type="Gene3D" id="1.10.510.10">
    <property type="entry name" value="Transferase(Phosphotransferase) domain 1"/>
    <property type="match status" value="1"/>
</dbReference>
<dbReference type="SUPFAM" id="SSF56112">
    <property type="entry name" value="Protein kinase-like (PK-like)"/>
    <property type="match status" value="1"/>
</dbReference>
<dbReference type="EMBL" id="JAJFAZ020000004">
    <property type="protein sequence ID" value="KAI5331296.1"/>
    <property type="molecule type" value="Genomic_DNA"/>
</dbReference>